<keyword evidence="4 14" id="KW-0863">Zinc-finger</keyword>
<dbReference type="Gene3D" id="2.170.270.10">
    <property type="entry name" value="SET domain"/>
    <property type="match status" value="1"/>
</dbReference>
<feature type="compositionally biased region" description="Polar residues" evidence="15">
    <location>
        <begin position="380"/>
        <end position="402"/>
    </location>
</feature>
<sequence>MESDSSSNQTTVWAAVGQQVQHQQQPSQAQLHQQVQTQQAVLQSAQFVAAPPPNSGTFTVTTAHQGLPILAATPAVAAAAASSTFTAQYVDFQSPQFATYQINIPHGANLYQPAQSSFERISPVDDFQSGEVVSGSDGIATYSTLQTANGTQLIAAPTVDSTTLQHATFHRHHVMNDNLMAVQRVVSPVDCTVSQSTLSLQRDHDSTHQASTIGSVSQHQPMETLSGEPDTTQEDSQDFSSAQVGSGVTFSTDNGIEEANDANGLHSTISSSNGISTTTREVLGVAVSAVSSGQLSSTVDGTNSVSPSVVLERDIGVFQRVEAAQSCIIDNFRRQHHLNSISTDGVADSSAEVDADLSSGAHLAISQNLEEIVARSNNDSANVSSLSHGPNNITGASSSGLGNITGPSNFSSNTSGTSNTGPSNITGSSCISANISGSINGLDNTADSNISSANIAGSSRGSVNIASNRVSGNAAASNNITNNILNCLEEEKENIPHSKRQLRKSNRIANMEAESSWSSHRRQYKPTKAYNPDELWCEECMATYQNECPEHRLQIVPDKVVLSRAWSSLPPILQIFRLGESTELGVFAKRPIAKSTQFGPFIGEPVANQNQLTNCRFVLMLERENNECFYIEMSDENKCNWMMFVRPAENFAEQNLVAYQHCQDIYFTVSKNIEPRQELKVWYAAHYAERIGAHVLDITDEDIEALDEQERKWPCYECNKRFKTSAALQKHLVVHEENTSNRHQDDDFSIRGEAMMQKNRRKGFSLQAGTLKRKRRHPKVSANGEICNYPWKKKSSTFYLNKTLKKYHRRLDHEALRRRSLKSLYRKKGKVSGGNEWVCTHCDLTFDNSNLLNLHTLTHAAEDVGLDEVKRLACDPNEAKPVLANASQLQQITNGDASNEVASLEESDSVITLDSDVLACPVCFLSFQKQQDLIEHASVHGKTKRKMLHNPQRPHKCQKCWKAFSNYERLQKHLLCHGDENSKPLQCQVCFKRFMNNSALSCHMKTHSDKKYYECPLCHSDFDQVGSLKSHVTEHEDANGKYNCPICTRVFDEFVTIRKHMRAFHSAIKYPCPECDKLFPRPDKLKLHMLRHSSHREFMCESCGRQFKRKDKLKEHMKRMHSEEREARLANKEEKPVNHKKFIPKVSPNDYHRFIYKCHTCLLGFKRRGMLVNHLAKRHPDIKPDTVPELKLPILKTQRDYYCQYCEKVYKSSSKRKAHILKNHPGSELPMSSRKKSQIHEVPGHPNPTYSQMVGSITTMPHQCDFCHKQYASKAKLMQHHRKKHPEMSPPQSSVKRVKEEHTAAMLSDNSHGVTEEEFIAEVHGPVSTQAISDQYQQADLLTQAMTELTQTLSHDYQPSGEYSVARVTNTANPTGHTAMVQIQPAQIGTVSVVGGQPTTTIELSHLGQNLVHTQLAAAAAASQQQQQTVQTIASLPAADTGQTLTTSHQAISSSLTTSPVSFSRYQVNKLVETCGDVKYSFTATTNTNIGSEMSEWINLHAAAVEEAFLLSRSAHCAAVSAVHTTAVEEASLVSRSVHCAAVSAVCAAAVEEASLVSRSVHCAAVCAAAVEEASLVSRSAHCTTVSAAHAAAVEEASLVSQSAHCAAVYAVHTTAVEEASLVSRSACCAAVSAVHTTAVEEASLVSRSMHCAAVFAACAAAVEEASLVSQSAHCAAVSEVHTTAVEEASLVSRSAHCATVSAAHAAAVEEASLVSQSAHCAAVYAVHTTAVEEASLVSRSACCAAVSAVHTIAVEEASLVSRSVHCAAVSAACAAAVEEASLVSQSARCAAVSAARAIAVEEASLVS</sequence>
<dbReference type="InterPro" id="IPR050527">
    <property type="entry name" value="Snail/Krueppel_Znf"/>
</dbReference>
<evidence type="ECO:0000256" key="6">
    <source>
        <dbReference type="ARBA" id="ARBA00023015"/>
    </source>
</evidence>
<evidence type="ECO:0000259" key="17">
    <source>
        <dbReference type="PROSITE" id="PS50280"/>
    </source>
</evidence>
<accession>A0AA36AUH7</accession>
<dbReference type="GO" id="GO:0000981">
    <property type="term" value="F:DNA-binding transcription factor activity, RNA polymerase II-specific"/>
    <property type="evidence" value="ECO:0007669"/>
    <property type="project" value="TreeGrafter"/>
</dbReference>
<dbReference type="SUPFAM" id="SSF57667">
    <property type="entry name" value="beta-beta-alpha zinc fingers"/>
    <property type="match status" value="4"/>
</dbReference>
<feature type="domain" description="C2H2-type" evidence="16">
    <location>
        <begin position="918"/>
        <end position="945"/>
    </location>
</feature>
<feature type="domain" description="C2H2-type" evidence="16">
    <location>
        <begin position="1201"/>
        <end position="1229"/>
    </location>
</feature>
<evidence type="ECO:0000256" key="14">
    <source>
        <dbReference type="PROSITE-ProRule" id="PRU00042"/>
    </source>
</evidence>
<evidence type="ECO:0000313" key="19">
    <source>
        <dbReference type="Proteomes" id="UP001162480"/>
    </source>
</evidence>
<feature type="domain" description="C2H2-type" evidence="16">
    <location>
        <begin position="955"/>
        <end position="982"/>
    </location>
</feature>
<feature type="domain" description="C2H2-type" evidence="16">
    <location>
        <begin position="1098"/>
        <end position="1126"/>
    </location>
</feature>
<dbReference type="EMBL" id="OX597818">
    <property type="protein sequence ID" value="CAI9722520.1"/>
    <property type="molecule type" value="Genomic_DNA"/>
</dbReference>
<feature type="domain" description="C2H2-type" evidence="16">
    <location>
        <begin position="837"/>
        <end position="864"/>
    </location>
</feature>
<evidence type="ECO:0000256" key="9">
    <source>
        <dbReference type="ARBA" id="ARBA00023163"/>
    </source>
</evidence>
<keyword evidence="8" id="KW-0010">Activator</keyword>
<feature type="compositionally biased region" description="Low complexity" evidence="15">
    <location>
        <begin position="405"/>
        <end position="421"/>
    </location>
</feature>
<dbReference type="InterPro" id="IPR044403">
    <property type="entry name" value="PRDM10_PR/SET"/>
</dbReference>
<evidence type="ECO:0000256" key="2">
    <source>
        <dbReference type="ARBA" id="ARBA00022723"/>
    </source>
</evidence>
<keyword evidence="3" id="KW-0677">Repeat</keyword>
<dbReference type="Pfam" id="PF21549">
    <property type="entry name" value="PRDM2_PR"/>
    <property type="match status" value="1"/>
</dbReference>
<dbReference type="GO" id="GO:0005634">
    <property type="term" value="C:nucleus"/>
    <property type="evidence" value="ECO:0007669"/>
    <property type="project" value="UniProtKB-SubCell"/>
</dbReference>
<feature type="region of interest" description="Disordered" evidence="15">
    <location>
        <begin position="380"/>
        <end position="421"/>
    </location>
</feature>
<gene>
    <name evidence="18" type="ORF">OCTVUL_1B030239</name>
</gene>
<evidence type="ECO:0000313" key="18">
    <source>
        <dbReference type="EMBL" id="CAI9722520.1"/>
    </source>
</evidence>
<dbReference type="CDD" id="cd19194">
    <property type="entry name" value="PR-SET_PRDM10"/>
    <property type="match status" value="1"/>
</dbReference>
<dbReference type="InterPro" id="IPR046341">
    <property type="entry name" value="SET_dom_sf"/>
</dbReference>
<feature type="domain" description="SET" evidence="17">
    <location>
        <begin position="571"/>
        <end position="684"/>
    </location>
</feature>
<dbReference type="Gene3D" id="3.30.160.60">
    <property type="entry name" value="Classic Zinc Finger"/>
    <property type="match status" value="7"/>
</dbReference>
<dbReference type="SMART" id="SM00355">
    <property type="entry name" value="ZnF_C2H2"/>
    <property type="match status" value="12"/>
</dbReference>
<dbReference type="GO" id="GO:0008270">
    <property type="term" value="F:zinc ion binding"/>
    <property type="evidence" value="ECO:0007669"/>
    <property type="project" value="UniProtKB-KW"/>
</dbReference>
<feature type="domain" description="C2H2-type" evidence="16">
    <location>
        <begin position="985"/>
        <end position="1012"/>
    </location>
</feature>
<reference evidence="18" key="1">
    <citation type="submission" date="2023-08" db="EMBL/GenBank/DDBJ databases">
        <authorList>
            <person name="Alioto T."/>
            <person name="Alioto T."/>
            <person name="Gomez Garrido J."/>
        </authorList>
    </citation>
    <scope>NUCLEOTIDE SEQUENCE</scope>
</reference>
<keyword evidence="2" id="KW-0479">Metal-binding</keyword>
<dbReference type="PROSITE" id="PS00028">
    <property type="entry name" value="ZINC_FINGER_C2H2_1"/>
    <property type="match status" value="12"/>
</dbReference>
<dbReference type="InterPro" id="IPR001214">
    <property type="entry name" value="SET_dom"/>
</dbReference>
<comment type="function">
    <text evidence="13">Transcriptional activator, essential for early embryonic development and survival of embryonic stem cells (ESCs). Supports cell growth and survival during early development by transcriptionally activating the expression of the translation initiation factor EIF3B, to sustain global translation. Activates the transcription of FLNC.</text>
</comment>
<dbReference type="GO" id="GO:0000978">
    <property type="term" value="F:RNA polymerase II cis-regulatory region sequence-specific DNA binding"/>
    <property type="evidence" value="ECO:0007669"/>
    <property type="project" value="TreeGrafter"/>
</dbReference>
<keyword evidence="5" id="KW-0862">Zinc</keyword>
<dbReference type="PROSITE" id="PS50280">
    <property type="entry name" value="SET"/>
    <property type="match status" value="1"/>
</dbReference>
<feature type="domain" description="C2H2-type" evidence="16">
    <location>
        <begin position="713"/>
        <end position="740"/>
    </location>
</feature>
<evidence type="ECO:0000256" key="1">
    <source>
        <dbReference type="ARBA" id="ARBA00004123"/>
    </source>
</evidence>
<name>A0AA36AUH7_OCTVU</name>
<evidence type="ECO:0000256" key="8">
    <source>
        <dbReference type="ARBA" id="ARBA00023159"/>
    </source>
</evidence>
<evidence type="ECO:0000256" key="15">
    <source>
        <dbReference type="SAM" id="MobiDB-lite"/>
    </source>
</evidence>
<evidence type="ECO:0000256" key="4">
    <source>
        <dbReference type="ARBA" id="ARBA00022771"/>
    </source>
</evidence>
<dbReference type="SUPFAM" id="SSF82199">
    <property type="entry name" value="SET domain"/>
    <property type="match status" value="1"/>
</dbReference>
<dbReference type="InterPro" id="IPR013087">
    <property type="entry name" value="Znf_C2H2_type"/>
</dbReference>
<keyword evidence="9" id="KW-0804">Transcription</keyword>
<feature type="region of interest" description="Disordered" evidence="15">
    <location>
        <begin position="197"/>
        <end position="273"/>
    </location>
</feature>
<feature type="domain" description="C2H2-type" evidence="16">
    <location>
        <begin position="1156"/>
        <end position="1184"/>
    </location>
</feature>
<proteinExistence type="predicted"/>
<evidence type="ECO:0000256" key="7">
    <source>
        <dbReference type="ARBA" id="ARBA00023125"/>
    </source>
</evidence>
<feature type="compositionally biased region" description="Polar residues" evidence="15">
    <location>
        <begin position="208"/>
        <end position="223"/>
    </location>
</feature>
<evidence type="ECO:0000259" key="16">
    <source>
        <dbReference type="PROSITE" id="PS50157"/>
    </source>
</evidence>
<evidence type="ECO:0000256" key="12">
    <source>
        <dbReference type="ARBA" id="ARBA00029959"/>
    </source>
</evidence>
<dbReference type="PANTHER" id="PTHR24388:SF54">
    <property type="entry name" value="PROTEIN ESCARGOT"/>
    <property type="match status" value="1"/>
</dbReference>
<keyword evidence="7" id="KW-0238">DNA-binding</keyword>
<evidence type="ECO:0000256" key="3">
    <source>
        <dbReference type="ARBA" id="ARBA00022737"/>
    </source>
</evidence>
<protein>
    <recommendedName>
        <fullName evidence="11">PR domain zinc finger protein 10</fullName>
    </recommendedName>
    <alternativeName>
        <fullName evidence="12">PR domain-containing protein 10</fullName>
    </alternativeName>
</protein>
<feature type="domain" description="C2H2-type" evidence="16">
    <location>
        <begin position="1070"/>
        <end position="1097"/>
    </location>
</feature>
<dbReference type="InterPro" id="IPR036236">
    <property type="entry name" value="Znf_C2H2_sf"/>
</dbReference>
<keyword evidence="19" id="KW-1185">Reference proteome</keyword>
<keyword evidence="10" id="KW-0539">Nucleus</keyword>
<feature type="domain" description="C2H2-type" evidence="16">
    <location>
        <begin position="1013"/>
        <end position="1040"/>
    </location>
</feature>
<dbReference type="Proteomes" id="UP001162480">
    <property type="component" value="Chromosome 5"/>
</dbReference>
<dbReference type="Pfam" id="PF00096">
    <property type="entry name" value="zf-C2H2"/>
    <property type="match status" value="3"/>
</dbReference>
<organism evidence="18 19">
    <name type="scientific">Octopus vulgaris</name>
    <name type="common">Common octopus</name>
    <dbReference type="NCBI Taxonomy" id="6645"/>
    <lineage>
        <taxon>Eukaryota</taxon>
        <taxon>Metazoa</taxon>
        <taxon>Spiralia</taxon>
        <taxon>Lophotrochozoa</taxon>
        <taxon>Mollusca</taxon>
        <taxon>Cephalopoda</taxon>
        <taxon>Coleoidea</taxon>
        <taxon>Octopodiformes</taxon>
        <taxon>Octopoda</taxon>
        <taxon>Incirrata</taxon>
        <taxon>Octopodidae</taxon>
        <taxon>Octopus</taxon>
    </lineage>
</organism>
<feature type="compositionally biased region" description="Polar residues" evidence="15">
    <location>
        <begin position="238"/>
        <end position="254"/>
    </location>
</feature>
<evidence type="ECO:0000256" key="13">
    <source>
        <dbReference type="ARBA" id="ARBA00093328"/>
    </source>
</evidence>
<keyword evidence="6" id="KW-0805">Transcription regulation</keyword>
<evidence type="ECO:0000256" key="5">
    <source>
        <dbReference type="ARBA" id="ARBA00022833"/>
    </source>
</evidence>
<feature type="domain" description="C2H2-type" evidence="16">
    <location>
        <begin position="1262"/>
        <end position="1290"/>
    </location>
</feature>
<comment type="subcellular location">
    <subcellularLocation>
        <location evidence="1">Nucleus</location>
    </subcellularLocation>
</comment>
<feature type="domain" description="C2H2-type" evidence="16">
    <location>
        <begin position="1042"/>
        <end position="1070"/>
    </location>
</feature>
<dbReference type="PANTHER" id="PTHR24388">
    <property type="entry name" value="ZINC FINGER PROTEIN"/>
    <property type="match status" value="1"/>
</dbReference>
<evidence type="ECO:0000256" key="11">
    <source>
        <dbReference type="ARBA" id="ARBA00024120"/>
    </source>
</evidence>
<dbReference type="PROSITE" id="PS50157">
    <property type="entry name" value="ZINC_FINGER_C2H2_2"/>
    <property type="match status" value="12"/>
</dbReference>
<evidence type="ECO:0000256" key="10">
    <source>
        <dbReference type="ARBA" id="ARBA00023242"/>
    </source>
</evidence>